<keyword evidence="10" id="KW-0902">Two-component regulatory system</keyword>
<feature type="transmembrane region" description="Helical" evidence="12">
    <location>
        <begin position="31"/>
        <end position="53"/>
    </location>
</feature>
<keyword evidence="8 15" id="KW-0418">Kinase</keyword>
<dbReference type="Proteomes" id="UP000295008">
    <property type="component" value="Unassembled WGS sequence"/>
</dbReference>
<evidence type="ECO:0000259" key="14">
    <source>
        <dbReference type="PROSITE" id="PS50885"/>
    </source>
</evidence>
<evidence type="ECO:0000256" key="5">
    <source>
        <dbReference type="ARBA" id="ARBA00022553"/>
    </source>
</evidence>
<dbReference type="InterPro" id="IPR050640">
    <property type="entry name" value="Bact_2-comp_sensor_kinase"/>
</dbReference>
<accession>A0A4R1RW08</accession>
<evidence type="ECO:0000256" key="7">
    <source>
        <dbReference type="ARBA" id="ARBA00022692"/>
    </source>
</evidence>
<dbReference type="SUPFAM" id="SSF55874">
    <property type="entry name" value="ATPase domain of HSP90 chaperone/DNA topoisomerase II/histidine kinase"/>
    <property type="match status" value="1"/>
</dbReference>
<evidence type="ECO:0000256" key="9">
    <source>
        <dbReference type="ARBA" id="ARBA00022989"/>
    </source>
</evidence>
<dbReference type="Gene3D" id="3.30.565.10">
    <property type="entry name" value="Histidine kinase-like ATPase, C-terminal domain"/>
    <property type="match status" value="1"/>
</dbReference>
<evidence type="ECO:0000256" key="1">
    <source>
        <dbReference type="ARBA" id="ARBA00000085"/>
    </source>
</evidence>
<keyword evidence="7 12" id="KW-0812">Transmembrane</keyword>
<dbReference type="PROSITE" id="PS50885">
    <property type="entry name" value="HAMP"/>
    <property type="match status" value="1"/>
</dbReference>
<dbReference type="PROSITE" id="PS50109">
    <property type="entry name" value="HIS_KIN"/>
    <property type="match status" value="1"/>
</dbReference>
<reference evidence="15 16" key="1">
    <citation type="submission" date="2019-03" db="EMBL/GenBank/DDBJ databases">
        <title>Genomic Encyclopedia of Type Strains, Phase IV (KMG-IV): sequencing the most valuable type-strain genomes for metagenomic binning, comparative biology and taxonomic classification.</title>
        <authorList>
            <person name="Goeker M."/>
        </authorList>
    </citation>
    <scope>NUCLEOTIDE SEQUENCE [LARGE SCALE GENOMIC DNA]</scope>
    <source>
        <strain evidence="15 16">LX-B</strain>
    </source>
</reference>
<evidence type="ECO:0000256" key="6">
    <source>
        <dbReference type="ARBA" id="ARBA00022679"/>
    </source>
</evidence>
<dbReference type="InterPro" id="IPR010559">
    <property type="entry name" value="Sig_transdc_His_kin_internal"/>
</dbReference>
<dbReference type="SUPFAM" id="SSF158472">
    <property type="entry name" value="HAMP domain-like"/>
    <property type="match status" value="1"/>
</dbReference>
<dbReference type="SMART" id="SM00304">
    <property type="entry name" value="HAMP"/>
    <property type="match status" value="1"/>
</dbReference>
<keyword evidence="16" id="KW-1185">Reference proteome</keyword>
<organism evidence="15 16">
    <name type="scientific">Hydrogenispora ethanolica</name>
    <dbReference type="NCBI Taxonomy" id="1082276"/>
    <lineage>
        <taxon>Bacteria</taxon>
        <taxon>Bacillati</taxon>
        <taxon>Bacillota</taxon>
        <taxon>Hydrogenispora</taxon>
    </lineage>
</organism>
<dbReference type="EMBL" id="SLUN01000008">
    <property type="protein sequence ID" value="TCL70863.1"/>
    <property type="molecule type" value="Genomic_DNA"/>
</dbReference>
<dbReference type="SMART" id="SM00387">
    <property type="entry name" value="HATPase_c"/>
    <property type="match status" value="1"/>
</dbReference>
<feature type="transmembrane region" description="Helical" evidence="12">
    <location>
        <begin position="312"/>
        <end position="335"/>
    </location>
</feature>
<evidence type="ECO:0000259" key="13">
    <source>
        <dbReference type="PROSITE" id="PS50109"/>
    </source>
</evidence>
<dbReference type="CDD" id="cd06225">
    <property type="entry name" value="HAMP"/>
    <property type="match status" value="1"/>
</dbReference>
<keyword evidence="5" id="KW-0597">Phosphoprotein</keyword>
<keyword evidence="4" id="KW-1003">Cell membrane</keyword>
<dbReference type="Pfam" id="PF06580">
    <property type="entry name" value="His_kinase"/>
    <property type="match status" value="1"/>
</dbReference>
<dbReference type="PANTHER" id="PTHR34220:SF7">
    <property type="entry name" value="SENSOR HISTIDINE KINASE YPDA"/>
    <property type="match status" value="1"/>
</dbReference>
<keyword evidence="11 12" id="KW-0472">Membrane</keyword>
<dbReference type="Pfam" id="PF02743">
    <property type="entry name" value="dCache_1"/>
    <property type="match status" value="1"/>
</dbReference>
<feature type="domain" description="Histidine kinase" evidence="13">
    <location>
        <begin position="499"/>
        <end position="603"/>
    </location>
</feature>
<dbReference type="AlphaFoldDB" id="A0A4R1RW08"/>
<feature type="domain" description="HAMP" evidence="14">
    <location>
        <begin position="337"/>
        <end position="389"/>
    </location>
</feature>
<dbReference type="EC" id="2.7.13.3" evidence="3"/>
<comment type="subcellular location">
    <subcellularLocation>
        <location evidence="2">Cell membrane</location>
        <topology evidence="2">Multi-pass membrane protein</topology>
    </subcellularLocation>
</comment>
<dbReference type="GO" id="GO:0000155">
    <property type="term" value="F:phosphorelay sensor kinase activity"/>
    <property type="evidence" value="ECO:0007669"/>
    <property type="project" value="InterPro"/>
</dbReference>
<keyword evidence="6" id="KW-0808">Transferase</keyword>
<comment type="catalytic activity">
    <reaction evidence="1">
        <text>ATP + protein L-histidine = ADP + protein N-phospho-L-histidine.</text>
        <dbReference type="EC" id="2.7.13.3"/>
    </reaction>
</comment>
<evidence type="ECO:0000256" key="8">
    <source>
        <dbReference type="ARBA" id="ARBA00022777"/>
    </source>
</evidence>
<proteinExistence type="predicted"/>
<dbReference type="Pfam" id="PF02518">
    <property type="entry name" value="HATPase_c"/>
    <property type="match status" value="1"/>
</dbReference>
<feature type="transmembrane region" description="Helical" evidence="12">
    <location>
        <begin position="284"/>
        <end position="306"/>
    </location>
</feature>
<dbReference type="CDD" id="cd18773">
    <property type="entry name" value="PDC1_HK_sensor"/>
    <property type="match status" value="1"/>
</dbReference>
<evidence type="ECO:0000256" key="10">
    <source>
        <dbReference type="ARBA" id="ARBA00023012"/>
    </source>
</evidence>
<dbReference type="InterPro" id="IPR036890">
    <property type="entry name" value="HATPase_C_sf"/>
</dbReference>
<gene>
    <name evidence="15" type="ORF">EDC14_10088</name>
</gene>
<evidence type="ECO:0000256" key="11">
    <source>
        <dbReference type="ARBA" id="ARBA00023136"/>
    </source>
</evidence>
<protein>
    <recommendedName>
        <fullName evidence="3">histidine kinase</fullName>
        <ecNumber evidence="3">2.7.13.3</ecNumber>
    </recommendedName>
</protein>
<evidence type="ECO:0000256" key="4">
    <source>
        <dbReference type="ARBA" id="ARBA00022475"/>
    </source>
</evidence>
<name>A0A4R1RW08_HYDET</name>
<evidence type="ECO:0000256" key="12">
    <source>
        <dbReference type="SAM" id="Phobius"/>
    </source>
</evidence>
<evidence type="ECO:0000256" key="2">
    <source>
        <dbReference type="ARBA" id="ARBA00004651"/>
    </source>
</evidence>
<evidence type="ECO:0000313" key="16">
    <source>
        <dbReference type="Proteomes" id="UP000295008"/>
    </source>
</evidence>
<evidence type="ECO:0000256" key="3">
    <source>
        <dbReference type="ARBA" id="ARBA00012438"/>
    </source>
</evidence>
<dbReference type="RefSeq" id="WP_132013838.1">
    <property type="nucleotide sequence ID" value="NZ_SLUN01000008.1"/>
</dbReference>
<dbReference type="GO" id="GO:0005886">
    <property type="term" value="C:plasma membrane"/>
    <property type="evidence" value="ECO:0007669"/>
    <property type="project" value="UniProtKB-SubCell"/>
</dbReference>
<dbReference type="PANTHER" id="PTHR34220">
    <property type="entry name" value="SENSOR HISTIDINE KINASE YPDA"/>
    <property type="match status" value="1"/>
</dbReference>
<dbReference type="InterPro" id="IPR003660">
    <property type="entry name" value="HAMP_dom"/>
</dbReference>
<dbReference type="Pfam" id="PF00672">
    <property type="entry name" value="HAMP"/>
    <property type="match status" value="1"/>
</dbReference>
<sequence>MKAVLKAFEDPLERWREWLKGRPWNTVQTTLIFYFGLLIVAPLLVLGIITYTVSSRTITGRVQTYVEQIIIKVKENIEYYFRDLQSLSYVISVNQDILAVLGDETGLDRWKEIAYQNKLKTFLAGLTSTRSEVTGIYLLSRNQRKIYSSGPPVLLSHLKRQGWFNRIIRSEVGVVISGAHSDDYVGQMLTPANKVVTYAQRIVDLDGQKDLGWILIDLDYAFVTKMLENIQLWDQGRIAILDSGRRVIYGEAQDARRYLDKSFDYLTLRDWGSYLQKIGNRTELLVFQTAAPCGWKVLFMVPYHILQRENLFIRNLTLGMALCLLLVSIYFAVLFSRKISGPIKLLCSSMREVENNNLDVSLKLQSMNEFNELAASHNHMVKEIKTLMSGIYEAQKKKRQAELNVLQAQINPHFLYNTLDSLRWLAKIRQVEEISDIISALENLLRASIGKNDDLIPIDQEVENVRNFLAILLFRYGNSFTVEYAIDPKVAEFLAPRFILQPIVENAVYHGLDGVLDGRLRIGIAIEAGVVRFEVIDNGPGIEPERARLVMEGKVGSDHRFSGLGIKNVDERIKLNFGPDYGLQIENIKPSGTRVTIRIPCTRRLGKRKPLQ</sequence>
<evidence type="ECO:0000313" key="15">
    <source>
        <dbReference type="EMBL" id="TCL70863.1"/>
    </source>
</evidence>
<dbReference type="Gene3D" id="6.10.340.10">
    <property type="match status" value="1"/>
</dbReference>
<comment type="caution">
    <text evidence="15">The sequence shown here is derived from an EMBL/GenBank/DDBJ whole genome shotgun (WGS) entry which is preliminary data.</text>
</comment>
<dbReference type="InterPro" id="IPR005467">
    <property type="entry name" value="His_kinase_dom"/>
</dbReference>
<dbReference type="InterPro" id="IPR033479">
    <property type="entry name" value="dCache_1"/>
</dbReference>
<dbReference type="InterPro" id="IPR003594">
    <property type="entry name" value="HATPase_dom"/>
</dbReference>
<keyword evidence="9 12" id="KW-1133">Transmembrane helix</keyword>
<dbReference type="OrthoDB" id="9776552at2"/>